<keyword evidence="17" id="KW-1185">Reference proteome</keyword>
<dbReference type="InterPro" id="IPR008972">
    <property type="entry name" value="Cupredoxin"/>
</dbReference>
<evidence type="ECO:0000256" key="5">
    <source>
        <dbReference type="ARBA" id="ARBA00022617"/>
    </source>
</evidence>
<dbReference type="InterPro" id="IPR002429">
    <property type="entry name" value="CcO_II-like_C"/>
</dbReference>
<evidence type="ECO:0000256" key="9">
    <source>
        <dbReference type="ARBA" id="ARBA00023008"/>
    </source>
</evidence>
<dbReference type="InterPro" id="IPR045187">
    <property type="entry name" value="CcO_II"/>
</dbReference>
<dbReference type="RefSeq" id="WP_332293276.1">
    <property type="nucleotide sequence ID" value="NZ_JAZIBG010000058.1"/>
</dbReference>
<dbReference type="Pfam" id="PF00034">
    <property type="entry name" value="Cytochrom_C"/>
    <property type="match status" value="1"/>
</dbReference>
<dbReference type="InterPro" id="IPR001505">
    <property type="entry name" value="Copper_CuA"/>
</dbReference>
<evidence type="ECO:0000256" key="6">
    <source>
        <dbReference type="ARBA" id="ARBA00022723"/>
    </source>
</evidence>
<dbReference type="GO" id="GO:0004129">
    <property type="term" value="F:cytochrome-c oxidase activity"/>
    <property type="evidence" value="ECO:0007669"/>
    <property type="project" value="UniProtKB-EC"/>
</dbReference>
<keyword evidence="8 12" id="KW-0408">Iron</keyword>
<dbReference type="Proteomes" id="UP001336250">
    <property type="component" value="Unassembled WGS sequence"/>
</dbReference>
<evidence type="ECO:0000256" key="3">
    <source>
        <dbReference type="ARBA" id="ARBA00007866"/>
    </source>
</evidence>
<dbReference type="InterPro" id="IPR036909">
    <property type="entry name" value="Cyt_c-like_dom_sf"/>
</dbReference>
<reference evidence="16 17" key="1">
    <citation type="submission" date="2024-02" db="EMBL/GenBank/DDBJ databases">
        <title>Genome sequence of Aquincola sp. MAHUQ-54.</title>
        <authorList>
            <person name="Huq M.A."/>
        </authorList>
    </citation>
    <scope>NUCLEOTIDE SEQUENCE [LARGE SCALE GENOMIC DNA]</scope>
    <source>
        <strain evidence="16 17">MAHUQ-54</strain>
    </source>
</reference>
<sequence>MSQPTSSSSNLAEALSGWPPPVLDPHGPFSNTVSTLAWVLLALVTVIFVLVCAALWVALYGNDALRAKLGGERVVKWFGLILPAGVLFLLLVGGMLLVRGLTTIQGDELRMRVSGNIYWWRVSYLDAAGKEVLADANELHIPVGRPVVVDMVSEDVIHSFWVPKLGGKMDMIPGRTNRLKLQADKAGTYGGQCAEFCGGAHALMGFVVVAHEPDAWQRWLDGRIERATAAAPLDIDAQRGKQLFNEIGCAACHRVGGTDAQGLSGPDLTFVGARQSLGAGILPNSRATLIGWIGDSQSIKPNNRMPAYRSLKAEELHALASYMEALK</sequence>
<dbReference type="SUPFAM" id="SSF49503">
    <property type="entry name" value="Cupredoxins"/>
    <property type="match status" value="1"/>
</dbReference>
<keyword evidence="4" id="KW-0813">Transport</keyword>
<dbReference type="Pfam" id="PF00116">
    <property type="entry name" value="COX2"/>
    <property type="match status" value="1"/>
</dbReference>
<keyword evidence="7" id="KW-0249">Electron transport</keyword>
<keyword evidence="5 12" id="KW-0349">Heme</keyword>
<evidence type="ECO:0000256" key="12">
    <source>
        <dbReference type="PROSITE-ProRule" id="PRU00433"/>
    </source>
</evidence>
<dbReference type="GO" id="GO:0042773">
    <property type="term" value="P:ATP synthesis coupled electron transport"/>
    <property type="evidence" value="ECO:0007669"/>
    <property type="project" value="TreeGrafter"/>
</dbReference>
<evidence type="ECO:0000259" key="14">
    <source>
        <dbReference type="PROSITE" id="PS50857"/>
    </source>
</evidence>
<feature type="domain" description="Cytochrome c" evidence="15">
    <location>
        <begin position="235"/>
        <end position="327"/>
    </location>
</feature>
<dbReference type="InterPro" id="IPR009056">
    <property type="entry name" value="Cyt_c-like_dom"/>
</dbReference>
<dbReference type="AlphaFoldDB" id="A0AAW9QME4"/>
<dbReference type="GO" id="GO:0005507">
    <property type="term" value="F:copper ion binding"/>
    <property type="evidence" value="ECO:0007669"/>
    <property type="project" value="InterPro"/>
</dbReference>
<dbReference type="PROSITE" id="PS51007">
    <property type="entry name" value="CYTC"/>
    <property type="match status" value="1"/>
</dbReference>
<evidence type="ECO:0000256" key="13">
    <source>
        <dbReference type="SAM" id="Phobius"/>
    </source>
</evidence>
<feature type="transmembrane region" description="Helical" evidence="13">
    <location>
        <begin position="74"/>
        <end position="98"/>
    </location>
</feature>
<organism evidence="16 17">
    <name type="scientific">Aquincola agrisoli</name>
    <dbReference type="NCBI Taxonomy" id="3119538"/>
    <lineage>
        <taxon>Bacteria</taxon>
        <taxon>Pseudomonadati</taxon>
        <taxon>Pseudomonadota</taxon>
        <taxon>Betaproteobacteria</taxon>
        <taxon>Burkholderiales</taxon>
        <taxon>Sphaerotilaceae</taxon>
        <taxon>Aquincola</taxon>
    </lineage>
</organism>
<evidence type="ECO:0000256" key="4">
    <source>
        <dbReference type="ARBA" id="ARBA00022448"/>
    </source>
</evidence>
<comment type="catalytic activity">
    <reaction evidence="11">
        <text>4 Fe(II)-[cytochrome c] + O2 + 8 H(+)(in) = 4 Fe(III)-[cytochrome c] + 2 H2O + 4 H(+)(out)</text>
        <dbReference type="Rhea" id="RHEA:11436"/>
        <dbReference type="Rhea" id="RHEA-COMP:10350"/>
        <dbReference type="Rhea" id="RHEA-COMP:14399"/>
        <dbReference type="ChEBI" id="CHEBI:15377"/>
        <dbReference type="ChEBI" id="CHEBI:15378"/>
        <dbReference type="ChEBI" id="CHEBI:15379"/>
        <dbReference type="ChEBI" id="CHEBI:29033"/>
        <dbReference type="ChEBI" id="CHEBI:29034"/>
        <dbReference type="EC" id="7.1.1.9"/>
    </reaction>
</comment>
<dbReference type="EMBL" id="JAZIBG010000058">
    <property type="protein sequence ID" value="MEF7617513.1"/>
    <property type="molecule type" value="Genomic_DNA"/>
</dbReference>
<dbReference type="GO" id="GO:0042597">
    <property type="term" value="C:periplasmic space"/>
    <property type="evidence" value="ECO:0007669"/>
    <property type="project" value="UniProtKB-SubCell"/>
</dbReference>
<dbReference type="PANTHER" id="PTHR22888">
    <property type="entry name" value="CYTOCHROME C OXIDASE, SUBUNIT II"/>
    <property type="match status" value="1"/>
</dbReference>
<comment type="similarity">
    <text evidence="3">Belongs to the cytochrome c oxidase subunit 2 family.</text>
</comment>
<evidence type="ECO:0000256" key="10">
    <source>
        <dbReference type="ARBA" id="ARBA00023136"/>
    </source>
</evidence>
<evidence type="ECO:0000256" key="11">
    <source>
        <dbReference type="ARBA" id="ARBA00047816"/>
    </source>
</evidence>
<name>A0AAW9QME4_9BURK</name>
<dbReference type="PROSITE" id="PS00078">
    <property type="entry name" value="COX2"/>
    <property type="match status" value="1"/>
</dbReference>
<comment type="caution">
    <text evidence="16">The sequence shown here is derived from an EMBL/GenBank/DDBJ whole genome shotgun (WGS) entry which is preliminary data.</text>
</comment>
<dbReference type="PROSITE" id="PS50857">
    <property type="entry name" value="COX2_CUA"/>
    <property type="match status" value="1"/>
</dbReference>
<evidence type="ECO:0000313" key="16">
    <source>
        <dbReference type="EMBL" id="MEF7617513.1"/>
    </source>
</evidence>
<keyword evidence="13" id="KW-1133">Transmembrane helix</keyword>
<dbReference type="Gene3D" id="2.60.40.420">
    <property type="entry name" value="Cupredoxins - blue copper proteins"/>
    <property type="match status" value="1"/>
</dbReference>
<accession>A0AAW9QME4</accession>
<evidence type="ECO:0000313" key="17">
    <source>
        <dbReference type="Proteomes" id="UP001336250"/>
    </source>
</evidence>
<keyword evidence="6 12" id="KW-0479">Metal-binding</keyword>
<evidence type="ECO:0000256" key="1">
    <source>
        <dbReference type="ARBA" id="ARBA00004370"/>
    </source>
</evidence>
<dbReference type="GO" id="GO:0020037">
    <property type="term" value="F:heme binding"/>
    <property type="evidence" value="ECO:0007669"/>
    <property type="project" value="InterPro"/>
</dbReference>
<feature type="domain" description="Cytochrome oxidase subunit II copper A binding" evidence="14">
    <location>
        <begin position="106"/>
        <end position="222"/>
    </location>
</feature>
<keyword evidence="9" id="KW-0186">Copper</keyword>
<evidence type="ECO:0000256" key="7">
    <source>
        <dbReference type="ARBA" id="ARBA00022982"/>
    </source>
</evidence>
<evidence type="ECO:0000256" key="2">
    <source>
        <dbReference type="ARBA" id="ARBA00004418"/>
    </source>
</evidence>
<dbReference type="GO" id="GO:0016020">
    <property type="term" value="C:membrane"/>
    <property type="evidence" value="ECO:0007669"/>
    <property type="project" value="UniProtKB-SubCell"/>
</dbReference>
<proteinExistence type="inferred from homology"/>
<protein>
    <submittedName>
        <fullName evidence="16">Cytochrome c oxidase subunit II</fullName>
    </submittedName>
</protein>
<feature type="transmembrane region" description="Helical" evidence="13">
    <location>
        <begin position="36"/>
        <end position="62"/>
    </location>
</feature>
<gene>
    <name evidence="16" type="ORF">V4F39_26625</name>
</gene>
<dbReference type="SUPFAM" id="SSF46626">
    <property type="entry name" value="Cytochrome c"/>
    <property type="match status" value="1"/>
</dbReference>
<keyword evidence="10 13" id="KW-0472">Membrane</keyword>
<evidence type="ECO:0000256" key="8">
    <source>
        <dbReference type="ARBA" id="ARBA00023004"/>
    </source>
</evidence>
<keyword evidence="13" id="KW-0812">Transmembrane</keyword>
<evidence type="ECO:0000259" key="15">
    <source>
        <dbReference type="PROSITE" id="PS51007"/>
    </source>
</evidence>
<dbReference type="InterPro" id="IPR034236">
    <property type="entry name" value="CuRO_CcO_Caa3_II"/>
</dbReference>
<dbReference type="PANTHER" id="PTHR22888:SF9">
    <property type="entry name" value="CYTOCHROME C OXIDASE SUBUNIT 2"/>
    <property type="match status" value="1"/>
</dbReference>
<comment type="subcellular location">
    <subcellularLocation>
        <location evidence="1">Membrane</location>
    </subcellularLocation>
    <subcellularLocation>
        <location evidence="2">Periplasm</location>
    </subcellularLocation>
</comment>
<dbReference type="CDD" id="cd04213">
    <property type="entry name" value="CuRO_CcO_Caa3_II"/>
    <property type="match status" value="1"/>
</dbReference>